<name>A0A8J3XRT5_9ACTN</name>
<evidence type="ECO:0000313" key="3">
    <source>
        <dbReference type="Proteomes" id="UP000644610"/>
    </source>
</evidence>
<dbReference type="PANTHER" id="PTHR42305">
    <property type="entry name" value="MEMBRANE PROTEIN RV1733C-RELATED"/>
    <property type="match status" value="1"/>
</dbReference>
<gene>
    <name evidence="2" type="ORF">Psi02_70680</name>
</gene>
<keyword evidence="1" id="KW-1133">Transmembrane helix</keyword>
<organism evidence="2 3">
    <name type="scientific">Planotetraspora silvatica</name>
    <dbReference type="NCBI Taxonomy" id="234614"/>
    <lineage>
        <taxon>Bacteria</taxon>
        <taxon>Bacillati</taxon>
        <taxon>Actinomycetota</taxon>
        <taxon>Actinomycetes</taxon>
        <taxon>Streptosporangiales</taxon>
        <taxon>Streptosporangiaceae</taxon>
        <taxon>Planotetraspora</taxon>
    </lineage>
</organism>
<evidence type="ECO:0000313" key="2">
    <source>
        <dbReference type="EMBL" id="GII50644.1"/>
    </source>
</evidence>
<dbReference type="EMBL" id="BOOQ01000054">
    <property type="protein sequence ID" value="GII50644.1"/>
    <property type="molecule type" value="Genomic_DNA"/>
</dbReference>
<dbReference type="AlphaFoldDB" id="A0A8J3XRT5"/>
<sequence>MIAAWAVGQVIHTAASDQAALEKAGRAVVHAELLEPIAATSTSGGPSFSSSAPFHARWITPGGMARTGRVDAPVDAEAGTTVRIWVDRRSGEITMSPLSREEVLTRTSLVVLLTILGCASIIAGVRFVTLRRTSRRQARTLEGEWRRIAAEWRRRHL</sequence>
<accession>A0A8J3XRT5</accession>
<reference evidence="2" key="1">
    <citation type="submission" date="2021-01" db="EMBL/GenBank/DDBJ databases">
        <title>Whole genome shotgun sequence of Planotetraspora silvatica NBRC 100141.</title>
        <authorList>
            <person name="Komaki H."/>
            <person name="Tamura T."/>
        </authorList>
    </citation>
    <scope>NUCLEOTIDE SEQUENCE</scope>
    <source>
        <strain evidence="2">NBRC 100141</strain>
    </source>
</reference>
<evidence type="ECO:0000256" key="1">
    <source>
        <dbReference type="SAM" id="Phobius"/>
    </source>
</evidence>
<proteinExistence type="predicted"/>
<keyword evidence="1" id="KW-0812">Transmembrane</keyword>
<feature type="transmembrane region" description="Helical" evidence="1">
    <location>
        <begin position="109"/>
        <end position="129"/>
    </location>
</feature>
<protein>
    <submittedName>
        <fullName evidence="2">Uncharacterized protein</fullName>
    </submittedName>
</protein>
<dbReference type="InterPro" id="IPR039708">
    <property type="entry name" value="MT1774/Rv1733c-like"/>
</dbReference>
<keyword evidence="3" id="KW-1185">Reference proteome</keyword>
<dbReference type="PANTHER" id="PTHR42305:SF1">
    <property type="entry name" value="MEMBRANE PROTEIN RV1733C-RELATED"/>
    <property type="match status" value="1"/>
</dbReference>
<keyword evidence="1" id="KW-0472">Membrane</keyword>
<dbReference type="Proteomes" id="UP000644610">
    <property type="component" value="Unassembled WGS sequence"/>
</dbReference>
<comment type="caution">
    <text evidence="2">The sequence shown here is derived from an EMBL/GenBank/DDBJ whole genome shotgun (WGS) entry which is preliminary data.</text>
</comment>